<evidence type="ECO:0000313" key="4">
    <source>
        <dbReference type="Proteomes" id="UP000685013"/>
    </source>
</evidence>
<dbReference type="EMBL" id="JAGKQH010000006">
    <property type="protein sequence ID" value="KAG6597666.1"/>
    <property type="molecule type" value="Genomic_DNA"/>
</dbReference>
<feature type="non-terminal residue" evidence="3">
    <location>
        <position position="1"/>
    </location>
</feature>
<dbReference type="GO" id="GO:0003677">
    <property type="term" value="F:DNA binding"/>
    <property type="evidence" value="ECO:0007669"/>
    <property type="project" value="InterPro"/>
</dbReference>
<dbReference type="Proteomes" id="UP000685013">
    <property type="component" value="Chromosome 6"/>
</dbReference>
<evidence type="ECO:0000259" key="2">
    <source>
        <dbReference type="PROSITE" id="PS51005"/>
    </source>
</evidence>
<reference evidence="3 4" key="1">
    <citation type="journal article" date="2021" name="Hortic Res">
        <title>The domestication of Cucurbita argyrosperma as revealed by the genome of its wild relative.</title>
        <authorList>
            <person name="Barrera-Redondo J."/>
            <person name="Sanchez-de la Vega G."/>
            <person name="Aguirre-Liguori J.A."/>
            <person name="Castellanos-Morales G."/>
            <person name="Gutierrez-Guerrero Y.T."/>
            <person name="Aguirre-Dugua X."/>
            <person name="Aguirre-Planter E."/>
            <person name="Tenaillon M.I."/>
            <person name="Lira-Saade R."/>
            <person name="Eguiarte L.E."/>
        </authorList>
    </citation>
    <scope>NUCLEOTIDE SEQUENCE [LARGE SCALE GENOMIC DNA]</scope>
    <source>
        <strain evidence="3">JBR-2021</strain>
    </source>
</reference>
<evidence type="ECO:0000313" key="3">
    <source>
        <dbReference type="EMBL" id="KAG6597666.1"/>
    </source>
</evidence>
<gene>
    <name evidence="3" type="primary">NAC083</name>
    <name evidence="3" type="ORF">SDJN03_10846</name>
</gene>
<dbReference type="InterPro" id="IPR003441">
    <property type="entry name" value="NAC-dom"/>
</dbReference>
<dbReference type="Pfam" id="PF02365">
    <property type="entry name" value="NAM"/>
    <property type="match status" value="1"/>
</dbReference>
<dbReference type="PANTHER" id="PTHR31744:SF93">
    <property type="entry name" value="NAC DOMAIN-CONTAINING PROTEIN"/>
    <property type="match status" value="1"/>
</dbReference>
<name>A0AAV6NGY1_9ROSI</name>
<accession>A0AAV6NGY1</accession>
<feature type="region of interest" description="Disordered" evidence="1">
    <location>
        <begin position="194"/>
        <end position="246"/>
    </location>
</feature>
<organism evidence="3 4">
    <name type="scientific">Cucurbita argyrosperma subsp. sororia</name>
    <dbReference type="NCBI Taxonomy" id="37648"/>
    <lineage>
        <taxon>Eukaryota</taxon>
        <taxon>Viridiplantae</taxon>
        <taxon>Streptophyta</taxon>
        <taxon>Embryophyta</taxon>
        <taxon>Tracheophyta</taxon>
        <taxon>Spermatophyta</taxon>
        <taxon>Magnoliopsida</taxon>
        <taxon>eudicotyledons</taxon>
        <taxon>Gunneridae</taxon>
        <taxon>Pentapetalae</taxon>
        <taxon>rosids</taxon>
        <taxon>fabids</taxon>
        <taxon>Cucurbitales</taxon>
        <taxon>Cucurbitaceae</taxon>
        <taxon>Cucurbiteae</taxon>
        <taxon>Cucurbita</taxon>
    </lineage>
</organism>
<sequence length="246" mass="28231">MAANRIAYLKNGVHRFPPGFRFHPTDEELLLQYLMRRAFSLPLPAPVISDIDGGRFDPWVLPGNWQRERYFFSTNFPKFPNGRSFIRITASGYWKTVGNDRAVVSSKQDQLVGWKKSLVFYVGKFPYGMKTDWIMHEYRLVDFPPSAMNAQLPPFNPNLVLCRIFFKKRDITRENDENNNVGSRPVLRNFLRATNNTELNPSPTSSSSSGSSGVTDITLGNSDDDDDDDDYEEEDDEETSSFYKNT</sequence>
<dbReference type="GO" id="GO:0006355">
    <property type="term" value="P:regulation of DNA-templated transcription"/>
    <property type="evidence" value="ECO:0007669"/>
    <property type="project" value="InterPro"/>
</dbReference>
<evidence type="ECO:0000256" key="1">
    <source>
        <dbReference type="SAM" id="MobiDB-lite"/>
    </source>
</evidence>
<comment type="caution">
    <text evidence="3">The sequence shown here is derived from an EMBL/GenBank/DDBJ whole genome shotgun (WGS) entry which is preliminary data.</text>
</comment>
<proteinExistence type="predicted"/>
<keyword evidence="4" id="KW-1185">Reference proteome</keyword>
<dbReference type="AlphaFoldDB" id="A0AAV6NGY1"/>
<feature type="domain" description="NAC" evidence="2">
    <location>
        <begin position="16"/>
        <end position="167"/>
    </location>
</feature>
<feature type="compositionally biased region" description="Acidic residues" evidence="1">
    <location>
        <begin position="222"/>
        <end position="239"/>
    </location>
</feature>
<dbReference type="PROSITE" id="PS51005">
    <property type="entry name" value="NAC"/>
    <property type="match status" value="1"/>
</dbReference>
<feature type="compositionally biased region" description="Polar residues" evidence="1">
    <location>
        <begin position="194"/>
        <end position="204"/>
    </location>
</feature>
<protein>
    <submittedName>
        <fullName evidence="3">NAC domain-containing protein 83</fullName>
    </submittedName>
</protein>
<dbReference type="PANTHER" id="PTHR31744">
    <property type="entry name" value="PROTEIN CUP-SHAPED COTYLEDON 2-RELATED"/>
    <property type="match status" value="1"/>
</dbReference>